<dbReference type="GO" id="GO:0000828">
    <property type="term" value="F:inositol hexakisphosphate kinase activity"/>
    <property type="evidence" value="ECO:0007669"/>
    <property type="project" value="TreeGrafter"/>
</dbReference>
<keyword evidence="3 4" id="KW-0418">Kinase</keyword>
<dbReference type="GO" id="GO:0046854">
    <property type="term" value="P:phosphatidylinositol phosphate biosynthetic process"/>
    <property type="evidence" value="ECO:0007669"/>
    <property type="project" value="TreeGrafter"/>
</dbReference>
<dbReference type="GO" id="GO:0005634">
    <property type="term" value="C:nucleus"/>
    <property type="evidence" value="ECO:0007669"/>
    <property type="project" value="TreeGrafter"/>
</dbReference>
<organism evidence="5 6">
    <name type="scientific">Aphidius gifuensis</name>
    <name type="common">Parasitoid wasp</name>
    <dbReference type="NCBI Taxonomy" id="684658"/>
    <lineage>
        <taxon>Eukaryota</taxon>
        <taxon>Metazoa</taxon>
        <taxon>Ecdysozoa</taxon>
        <taxon>Arthropoda</taxon>
        <taxon>Hexapoda</taxon>
        <taxon>Insecta</taxon>
        <taxon>Pterygota</taxon>
        <taxon>Neoptera</taxon>
        <taxon>Endopterygota</taxon>
        <taxon>Hymenoptera</taxon>
        <taxon>Apocrita</taxon>
        <taxon>Ichneumonoidea</taxon>
        <taxon>Braconidae</taxon>
        <taxon>Aphidiinae</taxon>
        <taxon>Aphidius</taxon>
    </lineage>
</organism>
<dbReference type="GO" id="GO:0032958">
    <property type="term" value="P:inositol phosphate biosynthetic process"/>
    <property type="evidence" value="ECO:0007669"/>
    <property type="project" value="InterPro"/>
</dbReference>
<gene>
    <name evidence="5" type="ORF">HCN44_004588</name>
</gene>
<dbReference type="GO" id="GO:0005737">
    <property type="term" value="C:cytoplasm"/>
    <property type="evidence" value="ECO:0007669"/>
    <property type="project" value="TreeGrafter"/>
</dbReference>
<evidence type="ECO:0000256" key="3">
    <source>
        <dbReference type="ARBA" id="ARBA00022777"/>
    </source>
</evidence>
<evidence type="ECO:0000313" key="5">
    <source>
        <dbReference type="EMBL" id="KAF7995116.1"/>
    </source>
</evidence>
<name>A0A834Y213_APHGI</name>
<dbReference type="EC" id="2.7.-.-" evidence="4"/>
<proteinExistence type="inferred from homology"/>
<accession>A0A834Y213</accession>
<evidence type="ECO:0000313" key="6">
    <source>
        <dbReference type="Proteomes" id="UP000639338"/>
    </source>
</evidence>
<dbReference type="PANTHER" id="PTHR12400">
    <property type="entry name" value="INOSITOL POLYPHOSPHATE KINASE"/>
    <property type="match status" value="1"/>
</dbReference>
<dbReference type="InterPro" id="IPR038286">
    <property type="entry name" value="IPK_sf"/>
</dbReference>
<dbReference type="Proteomes" id="UP000639338">
    <property type="component" value="Unassembled WGS sequence"/>
</dbReference>
<comment type="caution">
    <text evidence="5">The sequence shown here is derived from an EMBL/GenBank/DDBJ whole genome shotgun (WGS) entry which is preliminary data.</text>
</comment>
<dbReference type="Pfam" id="PF03770">
    <property type="entry name" value="IPK"/>
    <property type="match status" value="1"/>
</dbReference>
<sequence length="419" mass="48539">MSSSVCPLPARMEAFTTRMCLRAADQYERLLQVHFNKTGKNHHPRTNKEIEFSNKNQYKNNEIINNDINCSSIIAFRKWKKSDCINKKQLNNIKNINKNNMENFPLAISDTTMMDVDVSLKYLALNALDLTVPASDILLKNRLKSWFQLSGHPDGFAPAGPGTVWKRLTGDCDNNEIKVYEELTNDDNINIYIPKYYRQVNFKNDKFIELQDLLFGFNDPYVMDIKLGTRTFLETEVSKKIARNDLYEKMIAVDPNEPSYNEHCCKAITKLRYMLFREQQSSTCSHGFRIEAMKLAGKEPITNLKTVKHHSHVFDTMSSFIGNRKKTCHDILIKLNDLRSRVEASNYFQTHEIIGSSIFMIFDNEKVGIWLIDFAKTQNAPDGKRLNHRTPWENGNHEDGFLFGLDNLINIIQQVYDDI</sequence>
<dbReference type="AlphaFoldDB" id="A0A834Y213"/>
<dbReference type="OrthoDB" id="338650at2759"/>
<keyword evidence="6" id="KW-1185">Reference proteome</keyword>
<reference evidence="5 6" key="1">
    <citation type="submission" date="2020-08" db="EMBL/GenBank/DDBJ databases">
        <title>Aphidius gifuensis genome sequencing and assembly.</title>
        <authorList>
            <person name="Du Z."/>
        </authorList>
    </citation>
    <scope>NUCLEOTIDE SEQUENCE [LARGE SCALE GENOMIC DNA]</scope>
    <source>
        <strain evidence="5">YNYX2018</strain>
        <tissue evidence="5">Adults</tissue>
    </source>
</reference>
<evidence type="ECO:0000256" key="4">
    <source>
        <dbReference type="RuleBase" id="RU363090"/>
    </source>
</evidence>
<evidence type="ECO:0000256" key="1">
    <source>
        <dbReference type="ARBA" id="ARBA00007374"/>
    </source>
</evidence>
<keyword evidence="2 4" id="KW-0808">Transferase</keyword>
<comment type="similarity">
    <text evidence="1 4">Belongs to the inositol phosphokinase (IPK) family.</text>
</comment>
<dbReference type="SUPFAM" id="SSF56104">
    <property type="entry name" value="SAICAR synthase-like"/>
    <property type="match status" value="1"/>
</dbReference>
<evidence type="ECO:0000256" key="2">
    <source>
        <dbReference type="ARBA" id="ARBA00022679"/>
    </source>
</evidence>
<protein>
    <recommendedName>
        <fullName evidence="4">Kinase</fullName>
        <ecNumber evidence="4">2.7.-.-</ecNumber>
    </recommendedName>
</protein>
<dbReference type="PANTHER" id="PTHR12400:SF26">
    <property type="entry name" value="KINASE"/>
    <property type="match status" value="1"/>
</dbReference>
<dbReference type="EMBL" id="JACMRX010000002">
    <property type="protein sequence ID" value="KAF7995116.1"/>
    <property type="molecule type" value="Genomic_DNA"/>
</dbReference>
<dbReference type="InterPro" id="IPR005522">
    <property type="entry name" value="IPK"/>
</dbReference>
<dbReference type="Gene3D" id="3.30.470.160">
    <property type="entry name" value="Inositol polyphosphate kinase"/>
    <property type="match status" value="1"/>
</dbReference>